<keyword evidence="9" id="KW-1185">Reference proteome</keyword>
<dbReference type="EMBL" id="JBCNJP010000009">
    <property type="protein sequence ID" value="KAK9073026.1"/>
    <property type="molecule type" value="Genomic_DNA"/>
</dbReference>
<keyword evidence="3" id="KW-0238">DNA-binding</keyword>
<evidence type="ECO:0000256" key="1">
    <source>
        <dbReference type="ARBA" id="ARBA00004123"/>
    </source>
</evidence>
<dbReference type="SUPFAM" id="SSF54171">
    <property type="entry name" value="DNA-binding domain"/>
    <property type="match status" value="1"/>
</dbReference>
<feature type="region of interest" description="Disordered" evidence="6">
    <location>
        <begin position="490"/>
        <end position="512"/>
    </location>
</feature>
<sequence>MASTIATAVSHDDHRPPPFRLDSVPIVDLSLLSQSDLYSLSLSSNLHRPDDVVIPKINRAVFNESAGSRKQIYSRLRFSSETATLHRRTPHLRAAHTHPANNINDPEQSENSLIIHMLKKLCKSDPVFQDIDLDDENNRNSNSNSNINSVVPEFLNPETLGVKRKRGRPRKQENLVFIRPPTSKRLLHSSSAIKKEIVYDHEKDREIVNERGVAVDLVALSGLEDPCGPEIRRRTGGMATEDELLGFLRGLNGHWGSRRRKRRVVDASEFGDALPKGWKLSLCIKKKEGRVWLFCRRYLSPSGRQFESCKEIATYLISIIGEEKLDKQNIMNTNSSEDFALKEASVNAVDLVLQEDIKRDDLHDSPSPSPPRVQPGPANCEEQVSLDPMEIHIENTVTNDHIGSHMKNKIEKSEPSPAELDNSILILGGDSALAETGDAHSGDKTNSCKEPNTEELVYDLNNVSPGKQDDRTGKDKNSVIEESFDKLGEIGITSDEVSETVQPPDDTVSQSELLGDEVMLSVNNESNRESGTSFEVHINSADNKPDSNLDQVISQDNGSEIGVKYVDFAQNKSECILDQDEQIDSGGCNGDEDIVGTATSVGIVDPAVLETVDKKASICEERVFDPNIDMDINNTPNELISETEKVAADSSSAIFLGRFGLDKDGATAVKGIDSTKAVNNETLISFQKHESSGTYNNNDVNKLSSGLTSSRFDGIGSFDAGTNAFGRYEEDEENELNKNLGNDVSFSTMEEPMMQINSNKSEEVKLDDFHIFRNNEPKRNESVDVLDFNTKSNLEFCSLVPSENDQAFEFQDCLYDDTMEECKEESSERGLLDHFSDDIFENKMYSTPLDGLKFDEDRDLNSNELSLAFGNSNVPSKIEEAFDVHTNLSMVNSSMVEDLKSGSGSMGGLFNLSGNVKPSTFQNAWEGGKSDDFKFRNSGSKFTTGFGSNHGQRHEEVVPSGMWRTGDGNQLQSGLSIPSHAHIPSPSSFHSFNIMSGKAGDGQFRLDERYSEGYGVSGMRSARPEPVEFSFLTASRSQHNPHQLQGDSRVFSYNSEIDQQFDSNFWLGKNTMMPNPAARHQMTAVCALCRNEFHLHPAHFVTQAGISPLCPPCSAGMSGHANML</sequence>
<evidence type="ECO:0000256" key="6">
    <source>
        <dbReference type="SAM" id="MobiDB-lite"/>
    </source>
</evidence>
<evidence type="ECO:0000256" key="3">
    <source>
        <dbReference type="ARBA" id="ARBA00023125"/>
    </source>
</evidence>
<feature type="region of interest" description="Disordered" evidence="6">
    <location>
        <begin position="358"/>
        <end position="379"/>
    </location>
</feature>
<evidence type="ECO:0000313" key="9">
    <source>
        <dbReference type="Proteomes" id="UP001408789"/>
    </source>
</evidence>
<dbReference type="PANTHER" id="PTHR37701:SF17">
    <property type="entry name" value="METHYL BINDING DOMAIN117"/>
    <property type="match status" value="1"/>
</dbReference>
<gene>
    <name evidence="8" type="ORF">SSX86_007348</name>
</gene>
<protein>
    <recommendedName>
        <fullName evidence="7">MBD domain-containing protein</fullName>
    </recommendedName>
</protein>
<dbReference type="Gene3D" id="3.30.890.10">
    <property type="entry name" value="Methyl-cpg-binding Protein 2, Chain A"/>
    <property type="match status" value="1"/>
</dbReference>
<evidence type="ECO:0000313" key="8">
    <source>
        <dbReference type="EMBL" id="KAK9073026.1"/>
    </source>
</evidence>
<name>A0AAP0DEJ6_9ASTR</name>
<keyword evidence="5" id="KW-0539">Nucleus</keyword>
<dbReference type="Proteomes" id="UP001408789">
    <property type="component" value="Unassembled WGS sequence"/>
</dbReference>
<dbReference type="InterPro" id="IPR001739">
    <property type="entry name" value="Methyl_CpG_DNA-bd"/>
</dbReference>
<keyword evidence="2" id="KW-0805">Transcription regulation</keyword>
<accession>A0AAP0DEJ6</accession>
<keyword evidence="4" id="KW-0804">Transcription</keyword>
<dbReference type="Pfam" id="PF01429">
    <property type="entry name" value="MBD"/>
    <property type="match status" value="1"/>
</dbReference>
<evidence type="ECO:0000256" key="2">
    <source>
        <dbReference type="ARBA" id="ARBA00023015"/>
    </source>
</evidence>
<dbReference type="AlphaFoldDB" id="A0AAP0DEJ6"/>
<dbReference type="GO" id="GO:0005634">
    <property type="term" value="C:nucleus"/>
    <property type="evidence" value="ECO:0007669"/>
    <property type="project" value="UniProtKB-SubCell"/>
</dbReference>
<comment type="caution">
    <text evidence="8">The sequence shown here is derived from an EMBL/GenBank/DDBJ whole genome shotgun (WGS) entry which is preliminary data.</text>
</comment>
<dbReference type="InterPro" id="IPR037472">
    <property type="entry name" value="MBD8"/>
</dbReference>
<evidence type="ECO:0000259" key="7">
    <source>
        <dbReference type="PROSITE" id="PS50982"/>
    </source>
</evidence>
<reference evidence="8 9" key="1">
    <citation type="submission" date="2024-04" db="EMBL/GenBank/DDBJ databases">
        <title>The reference genome of an endangered Asteraceae, Deinandra increscens subsp. villosa, native to the Central Coast of California.</title>
        <authorList>
            <person name="Guilliams M."/>
            <person name="Hasenstab-Lehman K."/>
            <person name="Meyer R."/>
            <person name="Mcevoy S."/>
        </authorList>
    </citation>
    <scope>NUCLEOTIDE SEQUENCE [LARGE SCALE GENOMIC DNA]</scope>
    <source>
        <tissue evidence="8">Leaf</tissue>
    </source>
</reference>
<feature type="domain" description="MBD" evidence="7">
    <location>
        <begin position="264"/>
        <end position="338"/>
    </location>
</feature>
<proteinExistence type="predicted"/>
<evidence type="ECO:0000256" key="5">
    <source>
        <dbReference type="ARBA" id="ARBA00023242"/>
    </source>
</evidence>
<organism evidence="8 9">
    <name type="scientific">Deinandra increscens subsp. villosa</name>
    <dbReference type="NCBI Taxonomy" id="3103831"/>
    <lineage>
        <taxon>Eukaryota</taxon>
        <taxon>Viridiplantae</taxon>
        <taxon>Streptophyta</taxon>
        <taxon>Embryophyta</taxon>
        <taxon>Tracheophyta</taxon>
        <taxon>Spermatophyta</taxon>
        <taxon>Magnoliopsida</taxon>
        <taxon>eudicotyledons</taxon>
        <taxon>Gunneridae</taxon>
        <taxon>Pentapetalae</taxon>
        <taxon>asterids</taxon>
        <taxon>campanulids</taxon>
        <taxon>Asterales</taxon>
        <taxon>Asteraceae</taxon>
        <taxon>Asteroideae</taxon>
        <taxon>Heliantheae alliance</taxon>
        <taxon>Madieae</taxon>
        <taxon>Madiinae</taxon>
        <taxon>Deinandra</taxon>
    </lineage>
</organism>
<evidence type="ECO:0000256" key="4">
    <source>
        <dbReference type="ARBA" id="ARBA00023163"/>
    </source>
</evidence>
<dbReference type="PROSITE" id="PS50982">
    <property type="entry name" value="MBD"/>
    <property type="match status" value="1"/>
</dbReference>
<dbReference type="GO" id="GO:0003677">
    <property type="term" value="F:DNA binding"/>
    <property type="evidence" value="ECO:0007669"/>
    <property type="project" value="UniProtKB-KW"/>
</dbReference>
<comment type="subcellular location">
    <subcellularLocation>
        <location evidence="1">Nucleus</location>
    </subcellularLocation>
</comment>
<dbReference type="InterPro" id="IPR016177">
    <property type="entry name" value="DNA-bd_dom_sf"/>
</dbReference>
<dbReference type="PANTHER" id="PTHR37701">
    <property type="entry name" value="METHYL-CPG-BINDING DOMAIN-CONTAINING PROTEIN 8"/>
    <property type="match status" value="1"/>
</dbReference>